<reference evidence="5 6" key="1">
    <citation type="submission" date="2019-01" db="EMBL/GenBank/DDBJ databases">
        <title>A draft genome assembly of the solar-powered sea slug Elysia chlorotica.</title>
        <authorList>
            <person name="Cai H."/>
            <person name="Li Q."/>
            <person name="Fang X."/>
            <person name="Li J."/>
            <person name="Curtis N.E."/>
            <person name="Altenburger A."/>
            <person name="Shibata T."/>
            <person name="Feng M."/>
            <person name="Maeda T."/>
            <person name="Schwartz J.A."/>
            <person name="Shigenobu S."/>
            <person name="Lundholm N."/>
            <person name="Nishiyama T."/>
            <person name="Yang H."/>
            <person name="Hasebe M."/>
            <person name="Li S."/>
            <person name="Pierce S.K."/>
            <person name="Wang J."/>
        </authorList>
    </citation>
    <scope>NUCLEOTIDE SEQUENCE [LARGE SCALE GENOMIC DNA]</scope>
    <source>
        <strain evidence="5">EC2010</strain>
        <tissue evidence="5">Whole organism of an adult</tissue>
    </source>
</reference>
<dbReference type="Gene3D" id="3.40.50.1820">
    <property type="entry name" value="alpha/beta hydrolase"/>
    <property type="match status" value="2"/>
</dbReference>
<comment type="caution">
    <text evidence="5">The sequence shown here is derived from an EMBL/GenBank/DDBJ whole genome shotgun (WGS) entry which is preliminary data.</text>
</comment>
<dbReference type="AlphaFoldDB" id="A0A433U3N9"/>
<evidence type="ECO:0000259" key="4">
    <source>
        <dbReference type="Pfam" id="PF00135"/>
    </source>
</evidence>
<organism evidence="5 6">
    <name type="scientific">Elysia chlorotica</name>
    <name type="common">Eastern emerald elysia</name>
    <name type="synonym">Sea slug</name>
    <dbReference type="NCBI Taxonomy" id="188477"/>
    <lineage>
        <taxon>Eukaryota</taxon>
        <taxon>Metazoa</taxon>
        <taxon>Spiralia</taxon>
        <taxon>Lophotrochozoa</taxon>
        <taxon>Mollusca</taxon>
        <taxon>Gastropoda</taxon>
        <taxon>Heterobranchia</taxon>
        <taxon>Euthyneura</taxon>
        <taxon>Panpulmonata</taxon>
        <taxon>Sacoglossa</taxon>
        <taxon>Placobranchoidea</taxon>
        <taxon>Plakobranchidae</taxon>
        <taxon>Elysia</taxon>
    </lineage>
</organism>
<keyword evidence="2 3" id="KW-0378">Hydrolase</keyword>
<proteinExistence type="inferred from homology"/>
<dbReference type="InterPro" id="IPR019826">
    <property type="entry name" value="Carboxylesterase_B_AS"/>
</dbReference>
<feature type="domain" description="Carboxylesterase type B" evidence="4">
    <location>
        <begin position="27"/>
        <end position="235"/>
    </location>
</feature>
<evidence type="ECO:0000313" key="5">
    <source>
        <dbReference type="EMBL" id="RUS88400.1"/>
    </source>
</evidence>
<dbReference type="PANTHER" id="PTHR11559">
    <property type="entry name" value="CARBOXYLESTERASE"/>
    <property type="match status" value="1"/>
</dbReference>
<feature type="domain" description="Carboxylesterase type B" evidence="4">
    <location>
        <begin position="261"/>
        <end position="603"/>
    </location>
</feature>
<dbReference type="GO" id="GO:0016787">
    <property type="term" value="F:hydrolase activity"/>
    <property type="evidence" value="ECO:0007669"/>
    <property type="project" value="UniProtKB-KW"/>
</dbReference>
<dbReference type="InterPro" id="IPR002018">
    <property type="entry name" value="CarbesteraseB"/>
</dbReference>
<evidence type="ECO:0000256" key="1">
    <source>
        <dbReference type="ARBA" id="ARBA00005964"/>
    </source>
</evidence>
<comment type="similarity">
    <text evidence="1 3">Belongs to the type-B carboxylesterase/lipase family.</text>
</comment>
<evidence type="ECO:0000256" key="3">
    <source>
        <dbReference type="RuleBase" id="RU361235"/>
    </source>
</evidence>
<gene>
    <name evidence="5" type="ORF">EGW08_003856</name>
</gene>
<dbReference type="InterPro" id="IPR050309">
    <property type="entry name" value="Type-B_Carboxylest/Lipase"/>
</dbReference>
<dbReference type="EMBL" id="RQTK01000084">
    <property type="protein sequence ID" value="RUS88400.1"/>
    <property type="molecule type" value="Genomic_DNA"/>
</dbReference>
<dbReference type="InterPro" id="IPR029058">
    <property type="entry name" value="AB_hydrolase_fold"/>
</dbReference>
<evidence type="ECO:0000313" key="6">
    <source>
        <dbReference type="Proteomes" id="UP000271974"/>
    </source>
</evidence>
<dbReference type="PROSITE" id="PS00122">
    <property type="entry name" value="CARBOXYLESTERASE_B_1"/>
    <property type="match status" value="1"/>
</dbReference>
<name>A0A433U3N9_ELYCH</name>
<dbReference type="STRING" id="188477.A0A433U3N9"/>
<dbReference type="OrthoDB" id="6129151at2759"/>
<dbReference type="EC" id="3.1.1.-" evidence="3"/>
<protein>
    <recommendedName>
        <fullName evidence="3">Carboxylic ester hydrolase</fullName>
        <ecNumber evidence="3">3.1.1.-</ecNumber>
    </recommendedName>
</protein>
<accession>A0A433U3N9</accession>
<keyword evidence="6" id="KW-1185">Reference proteome</keyword>
<dbReference type="SUPFAM" id="SSF53474">
    <property type="entry name" value="alpha/beta-Hydrolases"/>
    <property type="match status" value="1"/>
</dbReference>
<evidence type="ECO:0000256" key="2">
    <source>
        <dbReference type="ARBA" id="ARBA00022801"/>
    </source>
</evidence>
<dbReference type="Pfam" id="PF00135">
    <property type="entry name" value="COesterase"/>
    <property type="match status" value="2"/>
</dbReference>
<dbReference type="Proteomes" id="UP000271974">
    <property type="component" value="Unassembled WGS sequence"/>
</dbReference>
<sequence length="627" mass="69568">MKNPFLKNVISTVATYLVFYTVLVASAPDVQLASGIARGYDRQASGTQKPYSVYYGIPFAEPPVGELRFAPPRPYLARGQGVVLTANRFRSSCYQTQILPTGELSEDCLHLNIFSPPDASPARLKKVMVWIHGGGFMNGGADQFIPGAMVTDRDVIVVTIQYRLAAFGFLSSMDEALPGNMGLKDQLLALRWVKDNIRQFGGDPDDVTIFGESAGSASVAALSVTPGANGLFTKVSLTIRANGLFTKVSLTPGANGLFSKVSLTPKANGLFSKAILQSGTILSSWVMAYDPKETFYQFAKHADCLPLIYNPWNTLNHHENVLKCLKTKTAEELVNALGLMNLLSQKCKGTWEQAAFGLVVDNDFLPKAPADLLRDRAYLQRNGVLDRSYLMGITDNEGILSVLGVPKEYYRNLTSASNMAPLIRSIVRGKLSMTVDSDALNVVDFIYSFPRDRSDQIPLQKFLELQTDDSFTVPLVLFARALVEAGPATPVYMYLFDSEPRLKDPNGPIRGTNHGMDLFHQFDEFSQEILDIFYFYADRDPVKFPIITNTFRGYVTDFAKTGSPSPGLSTSWPRYDRQREQYMVISSQPEVRERMFAQRVSLWTDFLPKMSAATFFGRNSGRPSFRG</sequence>